<dbReference type="InterPro" id="IPR011663">
    <property type="entry name" value="UTRA"/>
</dbReference>
<dbReference type="Pfam" id="PF07702">
    <property type="entry name" value="UTRA"/>
    <property type="match status" value="1"/>
</dbReference>
<evidence type="ECO:0000256" key="2">
    <source>
        <dbReference type="ARBA" id="ARBA00023125"/>
    </source>
</evidence>
<dbReference type="SMART" id="SM00345">
    <property type="entry name" value="HTH_GNTR"/>
    <property type="match status" value="1"/>
</dbReference>
<dbReference type="Proteomes" id="UP001157126">
    <property type="component" value="Unassembled WGS sequence"/>
</dbReference>
<dbReference type="SMART" id="SM00866">
    <property type="entry name" value="UTRA"/>
    <property type="match status" value="1"/>
</dbReference>
<keyword evidence="6" id="KW-1185">Reference proteome</keyword>
<dbReference type="SUPFAM" id="SSF64288">
    <property type="entry name" value="Chorismate lyase-like"/>
    <property type="match status" value="1"/>
</dbReference>
<keyword evidence="2" id="KW-0238">DNA-binding</keyword>
<dbReference type="Gene3D" id="3.40.1410.10">
    <property type="entry name" value="Chorismate lyase-like"/>
    <property type="match status" value="1"/>
</dbReference>
<evidence type="ECO:0000313" key="5">
    <source>
        <dbReference type="EMBL" id="GMA42202.1"/>
    </source>
</evidence>
<feature type="domain" description="HTH gntR-type" evidence="4">
    <location>
        <begin position="11"/>
        <end position="81"/>
    </location>
</feature>
<dbReference type="InterPro" id="IPR036390">
    <property type="entry name" value="WH_DNA-bd_sf"/>
</dbReference>
<dbReference type="CDD" id="cd07377">
    <property type="entry name" value="WHTH_GntR"/>
    <property type="match status" value="1"/>
</dbReference>
<evidence type="ECO:0000256" key="3">
    <source>
        <dbReference type="ARBA" id="ARBA00023163"/>
    </source>
</evidence>
<dbReference type="EMBL" id="BSUO01000001">
    <property type="protein sequence ID" value="GMA42202.1"/>
    <property type="molecule type" value="Genomic_DNA"/>
</dbReference>
<dbReference type="SUPFAM" id="SSF46785">
    <property type="entry name" value="Winged helix' DNA-binding domain"/>
    <property type="match status" value="1"/>
</dbReference>
<dbReference type="InterPro" id="IPR000524">
    <property type="entry name" value="Tscrpt_reg_HTH_GntR"/>
</dbReference>
<organism evidence="5 6">
    <name type="scientific">Mobilicoccus caccae</name>
    <dbReference type="NCBI Taxonomy" id="1859295"/>
    <lineage>
        <taxon>Bacteria</taxon>
        <taxon>Bacillati</taxon>
        <taxon>Actinomycetota</taxon>
        <taxon>Actinomycetes</taxon>
        <taxon>Micrococcales</taxon>
        <taxon>Dermatophilaceae</taxon>
        <taxon>Mobilicoccus</taxon>
    </lineage>
</organism>
<dbReference type="InterPro" id="IPR028978">
    <property type="entry name" value="Chorismate_lyase_/UTRA_dom_sf"/>
</dbReference>
<dbReference type="PRINTS" id="PR00035">
    <property type="entry name" value="HTHGNTR"/>
</dbReference>
<reference evidence="6" key="1">
    <citation type="journal article" date="2019" name="Int. J. Syst. Evol. Microbiol.">
        <title>The Global Catalogue of Microorganisms (GCM) 10K type strain sequencing project: providing services to taxonomists for standard genome sequencing and annotation.</title>
        <authorList>
            <consortium name="The Broad Institute Genomics Platform"/>
            <consortium name="The Broad Institute Genome Sequencing Center for Infectious Disease"/>
            <person name="Wu L."/>
            <person name="Ma J."/>
        </authorList>
    </citation>
    <scope>NUCLEOTIDE SEQUENCE [LARGE SCALE GENOMIC DNA]</scope>
    <source>
        <strain evidence="6">NBRC 113072</strain>
    </source>
</reference>
<protein>
    <submittedName>
        <fullName evidence="5">HTH-type transcriptional repressor DasR</fullName>
    </submittedName>
</protein>
<gene>
    <name evidence="5" type="primary">dasR</name>
    <name evidence="5" type="ORF">GCM10025883_42470</name>
</gene>
<keyword evidence="3" id="KW-0804">Transcription</keyword>
<dbReference type="PANTHER" id="PTHR44846:SF1">
    <property type="entry name" value="MANNOSYL-D-GLYCERATE TRANSPORT_METABOLISM SYSTEM REPRESSOR MNGR-RELATED"/>
    <property type="match status" value="1"/>
</dbReference>
<dbReference type="Gene3D" id="1.10.10.10">
    <property type="entry name" value="Winged helix-like DNA-binding domain superfamily/Winged helix DNA-binding domain"/>
    <property type="match status" value="1"/>
</dbReference>
<sequence>MSSAPDQVKGKAVRVPKYYRVKGEILALTAGSEPGSPIPTERELAERFATSRTTVRQAIAELVVDGRLERRQGRGTFVAQPKLMQVRPLTSFSQDLQSEGWRPGSVIIEVSGREATGEVPEKLGVAPGAPVHRVERLRTVDGRPIAHETAHIPGPLPDLEAELVARGSLYRTMSDAYGMEIATVEDVIETVLADPVEANLLDVDTGLPILLIHRTAWDAGGRVLEWTRSAFRGDRFRFVARHRVHGQGDRGDA</sequence>
<keyword evidence="1" id="KW-0805">Transcription regulation</keyword>
<evidence type="ECO:0000256" key="1">
    <source>
        <dbReference type="ARBA" id="ARBA00023015"/>
    </source>
</evidence>
<dbReference type="InterPro" id="IPR050679">
    <property type="entry name" value="Bact_HTH_transcr_reg"/>
</dbReference>
<dbReference type="PROSITE" id="PS50949">
    <property type="entry name" value="HTH_GNTR"/>
    <property type="match status" value="1"/>
</dbReference>
<proteinExistence type="predicted"/>
<dbReference type="Pfam" id="PF00392">
    <property type="entry name" value="GntR"/>
    <property type="match status" value="1"/>
</dbReference>
<dbReference type="PANTHER" id="PTHR44846">
    <property type="entry name" value="MANNOSYL-D-GLYCERATE TRANSPORT/METABOLISM SYSTEM REPRESSOR MNGR-RELATED"/>
    <property type="match status" value="1"/>
</dbReference>
<evidence type="ECO:0000313" key="6">
    <source>
        <dbReference type="Proteomes" id="UP001157126"/>
    </source>
</evidence>
<accession>A0ABQ6IZS4</accession>
<name>A0ABQ6IZS4_9MICO</name>
<comment type="caution">
    <text evidence="5">The sequence shown here is derived from an EMBL/GenBank/DDBJ whole genome shotgun (WGS) entry which is preliminary data.</text>
</comment>
<dbReference type="InterPro" id="IPR036388">
    <property type="entry name" value="WH-like_DNA-bd_sf"/>
</dbReference>
<evidence type="ECO:0000259" key="4">
    <source>
        <dbReference type="PROSITE" id="PS50949"/>
    </source>
</evidence>